<feature type="transmembrane region" description="Helical" evidence="7">
    <location>
        <begin position="182"/>
        <end position="203"/>
    </location>
</feature>
<protein>
    <submittedName>
        <fullName evidence="8">Glycosyltransferase 87 family protein</fullName>
    </submittedName>
</protein>
<feature type="transmembrane region" description="Helical" evidence="7">
    <location>
        <begin position="29"/>
        <end position="49"/>
    </location>
</feature>
<keyword evidence="4 7" id="KW-0812">Transmembrane</keyword>
<keyword evidence="3" id="KW-0808">Transferase</keyword>
<feature type="transmembrane region" description="Helical" evidence="7">
    <location>
        <begin position="444"/>
        <end position="465"/>
    </location>
</feature>
<feature type="transmembrane region" description="Helical" evidence="7">
    <location>
        <begin position="304"/>
        <end position="323"/>
    </location>
</feature>
<dbReference type="EMBL" id="JASNVW010000006">
    <property type="protein sequence ID" value="MDK6029283.1"/>
    <property type="molecule type" value="Genomic_DNA"/>
</dbReference>
<name>A0ABD4Z9N9_9CREN</name>
<evidence type="ECO:0000256" key="6">
    <source>
        <dbReference type="ARBA" id="ARBA00023136"/>
    </source>
</evidence>
<evidence type="ECO:0000256" key="5">
    <source>
        <dbReference type="ARBA" id="ARBA00022989"/>
    </source>
</evidence>
<keyword evidence="2" id="KW-1003">Cell membrane</keyword>
<gene>
    <name evidence="8" type="ORF">QPL79_07890</name>
</gene>
<evidence type="ECO:0000256" key="4">
    <source>
        <dbReference type="ARBA" id="ARBA00022692"/>
    </source>
</evidence>
<evidence type="ECO:0000313" key="8">
    <source>
        <dbReference type="EMBL" id="MDK6029283.1"/>
    </source>
</evidence>
<sequence>MWSTCKEFSENVEDCRKVFPSLYDRRRKYILILILLLLSTSLVIGWNYYDIMWWISWYRILEKNGPLYLFSLYRLCRVPTCKVPYPPIAVIMFVSIYALAMIMPYQLRYAILKLILVVVPAYIIFKVIRKSRGFEIALLWLLSLPFLQILFALQFDVLVALFVLLSTLYIWSGKHFKAAASLAIATLIKPIVAVIAILHMIFLYRRGGFRKVIEYIAIALVIGLAITTPFIVASGKNFVENVISFHATRPPQDASPWAIATFVLESNITKYNNIIDNLWTIPFVIALSFTVLGFIIIMRQKPYVSLRFLALSTSILLLLTIVFGKIGNTNYLVWIVPTSIIALDCQILRKFYLLTTLLVLLVSVPMTGIMLYLAPAVSAEPTFMAEDLGYWDARTLFMQSINYYIIYALSIFQQYSLLPIRIVAPSDFLETINYITTLIDVKKICLVGLVILAQILLMLLLILHYKSLYGETSC</sequence>
<dbReference type="InterPro" id="IPR018584">
    <property type="entry name" value="GT87"/>
</dbReference>
<accession>A0ABD4Z9N9</accession>
<feature type="transmembrane region" description="Helical" evidence="7">
    <location>
        <begin position="352"/>
        <end position="374"/>
    </location>
</feature>
<feature type="transmembrane region" description="Helical" evidence="7">
    <location>
        <begin position="279"/>
        <end position="297"/>
    </location>
</feature>
<evidence type="ECO:0000256" key="1">
    <source>
        <dbReference type="ARBA" id="ARBA00004651"/>
    </source>
</evidence>
<organism evidence="8 9">
    <name type="scientific">Ignisphaera cupida</name>
    <dbReference type="NCBI Taxonomy" id="3050454"/>
    <lineage>
        <taxon>Archaea</taxon>
        <taxon>Thermoproteota</taxon>
        <taxon>Thermoprotei</taxon>
        <taxon>Desulfurococcales</taxon>
        <taxon>Desulfurococcaceae</taxon>
        <taxon>Ignisphaera</taxon>
    </lineage>
</organism>
<proteinExistence type="predicted"/>
<dbReference type="Pfam" id="PF09594">
    <property type="entry name" value="GT87"/>
    <property type="match status" value="1"/>
</dbReference>
<dbReference type="AlphaFoldDB" id="A0ABD4Z9N9"/>
<keyword evidence="6 7" id="KW-0472">Membrane</keyword>
<comment type="subcellular location">
    <subcellularLocation>
        <location evidence="1">Cell membrane</location>
        <topology evidence="1">Multi-pass membrane protein</topology>
    </subcellularLocation>
</comment>
<evidence type="ECO:0000256" key="3">
    <source>
        <dbReference type="ARBA" id="ARBA00022679"/>
    </source>
</evidence>
<dbReference type="RefSeq" id="WP_285274270.1">
    <property type="nucleotide sequence ID" value="NZ_JASNVW010000006.1"/>
</dbReference>
<evidence type="ECO:0000313" key="9">
    <source>
        <dbReference type="Proteomes" id="UP001529235"/>
    </source>
</evidence>
<feature type="transmembrane region" description="Helical" evidence="7">
    <location>
        <begin position="215"/>
        <end position="235"/>
    </location>
</feature>
<dbReference type="GO" id="GO:0016740">
    <property type="term" value="F:transferase activity"/>
    <property type="evidence" value="ECO:0007669"/>
    <property type="project" value="UniProtKB-KW"/>
</dbReference>
<comment type="caution">
    <text evidence="8">The sequence shown here is derived from an EMBL/GenBank/DDBJ whole genome shotgun (WGS) entry which is preliminary data.</text>
</comment>
<evidence type="ECO:0000256" key="2">
    <source>
        <dbReference type="ARBA" id="ARBA00022475"/>
    </source>
</evidence>
<dbReference type="Proteomes" id="UP001529235">
    <property type="component" value="Unassembled WGS sequence"/>
</dbReference>
<feature type="transmembrane region" description="Helical" evidence="7">
    <location>
        <begin position="329"/>
        <end position="345"/>
    </location>
</feature>
<evidence type="ECO:0000256" key="7">
    <source>
        <dbReference type="SAM" id="Phobius"/>
    </source>
</evidence>
<keyword evidence="5 7" id="KW-1133">Transmembrane helix</keyword>
<dbReference type="GO" id="GO:0005886">
    <property type="term" value="C:plasma membrane"/>
    <property type="evidence" value="ECO:0007669"/>
    <property type="project" value="UniProtKB-SubCell"/>
</dbReference>
<feature type="transmembrane region" description="Helical" evidence="7">
    <location>
        <begin position="109"/>
        <end position="125"/>
    </location>
</feature>
<keyword evidence="9" id="KW-1185">Reference proteome</keyword>
<feature type="transmembrane region" description="Helical" evidence="7">
    <location>
        <begin position="401"/>
        <end position="423"/>
    </location>
</feature>
<reference evidence="8 9" key="1">
    <citation type="submission" date="2023-05" db="EMBL/GenBank/DDBJ databases">
        <title>A new hyperthermophilic archaea 'Ignisphaera cupida' sp. nov. and description of the family 'Ignisphaeraceae' fam. nov.</title>
        <authorList>
            <person name="Podosokorskaya O.A."/>
            <person name="Elcheninov A.G."/>
            <person name="Klukina A."/>
            <person name="Merkel A.Y."/>
        </authorList>
    </citation>
    <scope>NUCLEOTIDE SEQUENCE [LARGE SCALE GENOMIC DNA]</scope>
    <source>
        <strain evidence="8 9">4213-co</strain>
    </source>
</reference>
<feature type="transmembrane region" description="Helical" evidence="7">
    <location>
        <begin position="137"/>
        <end position="170"/>
    </location>
</feature>
<feature type="transmembrane region" description="Helical" evidence="7">
    <location>
        <begin position="85"/>
        <end position="103"/>
    </location>
</feature>